<dbReference type="FunCoup" id="A0A804KT95">
    <property type="interactions" value="6"/>
</dbReference>
<dbReference type="Proteomes" id="UP000012960">
    <property type="component" value="Unplaced"/>
</dbReference>
<name>A0A804KT95_MUSAM</name>
<evidence type="ECO:0000313" key="3">
    <source>
        <dbReference type="Proteomes" id="UP000012960"/>
    </source>
</evidence>
<keyword evidence="3" id="KW-1185">Reference proteome</keyword>
<dbReference type="EnsemblPlants" id="Ma10_t06450.1">
    <property type="protein sequence ID" value="Ma10_p06450.1"/>
    <property type="gene ID" value="Ma10_g06450"/>
</dbReference>
<evidence type="ECO:0000313" key="2">
    <source>
        <dbReference type="EnsemblPlants" id="Ma10_p06450.1"/>
    </source>
</evidence>
<dbReference type="OMA" id="INDNECH"/>
<dbReference type="EMBL" id="HG996476">
    <property type="protein sequence ID" value="CAG1852465.1"/>
    <property type="molecule type" value="Genomic_DNA"/>
</dbReference>
<dbReference type="Gramene" id="Ma10_t06450.1">
    <property type="protein sequence ID" value="Ma10_p06450.1"/>
    <property type="gene ID" value="Ma10_g06450"/>
</dbReference>
<dbReference type="PANTHER" id="PTHR31170:SF25">
    <property type="entry name" value="BNAA09G04570D PROTEIN"/>
    <property type="match status" value="1"/>
</dbReference>
<evidence type="ECO:0000313" key="1">
    <source>
        <dbReference type="EMBL" id="CAG1852465.1"/>
    </source>
</evidence>
<protein>
    <submittedName>
        <fullName evidence="1">(wild Malaysian banana) hypothetical protein</fullName>
    </submittedName>
</protein>
<sequence length="418" mass="47904">MNTVEEAAVIALDMEWVRLLEKRVEDTQWGEEWRTKRPTIYRVPNHIRDSDSDAYDPMIVSIGPYHHDKPRLQAMNHIKWHYLKQFLGRNPHMGLADYLSEIKDKERDIRMAYSEQVDKSSNDFLQMMLLDGCFVIEMLLYWKGQGGLEAAQNPITRPSSLMVVARDMLMLENQLPFSLLQTLLDSAIPDRSPQLTGLMINFLDGCVDFKIQIPSRSVDFHHILHLLHSRVTPPKKLDKMKSESSDSNRSLQWMNRLCCCGEDPEVTDEPVSLLGWIPSATKLREAGVHFRRKKEATSFLDISFKNKKMEIPQLQVDDGTNALFRNLIAFEQCYDEVSSHVTAYASLMDCIVDTAADVALLQKCGIIVSGLGDSKEIALLFNKLCKEVAINDNECHLSSIFRDVNKHCNTRCNKWRAT</sequence>
<reference evidence="2" key="2">
    <citation type="submission" date="2021-05" db="UniProtKB">
        <authorList>
            <consortium name="EnsemblPlants"/>
        </authorList>
    </citation>
    <scope>IDENTIFICATION</scope>
    <source>
        <strain evidence="2">subsp. malaccensis</strain>
    </source>
</reference>
<accession>A0A804KT95</accession>
<dbReference type="OrthoDB" id="1589813at2759"/>
<reference evidence="1" key="1">
    <citation type="submission" date="2021-03" db="EMBL/GenBank/DDBJ databases">
        <authorList>
            <consortium name="Genoscope - CEA"/>
            <person name="William W."/>
        </authorList>
    </citation>
    <scope>NUCLEOTIDE SEQUENCE</scope>
    <source>
        <strain evidence="1">Doubled-haploid Pahang</strain>
    </source>
</reference>
<proteinExistence type="predicted"/>
<organism evidence="2 3">
    <name type="scientific">Musa acuminata subsp. malaccensis</name>
    <name type="common">Wild banana</name>
    <name type="synonym">Musa malaccensis</name>
    <dbReference type="NCBI Taxonomy" id="214687"/>
    <lineage>
        <taxon>Eukaryota</taxon>
        <taxon>Viridiplantae</taxon>
        <taxon>Streptophyta</taxon>
        <taxon>Embryophyta</taxon>
        <taxon>Tracheophyta</taxon>
        <taxon>Spermatophyta</taxon>
        <taxon>Magnoliopsida</taxon>
        <taxon>Liliopsida</taxon>
        <taxon>Zingiberales</taxon>
        <taxon>Musaceae</taxon>
        <taxon>Musa</taxon>
    </lineage>
</organism>
<dbReference type="PANTHER" id="PTHR31170">
    <property type="entry name" value="BNAC04G53230D PROTEIN"/>
    <property type="match status" value="1"/>
</dbReference>
<dbReference type="AlphaFoldDB" id="A0A804KT95"/>
<dbReference type="Pfam" id="PF03140">
    <property type="entry name" value="DUF247"/>
    <property type="match status" value="1"/>
</dbReference>
<gene>
    <name evidence="1" type="ORF">GSMUA_306910.1</name>
</gene>
<dbReference type="InterPro" id="IPR004158">
    <property type="entry name" value="DUF247_pln"/>
</dbReference>
<dbReference type="KEGG" id="mus:103999887"/>
<dbReference type="InParanoid" id="A0A804KT95"/>